<dbReference type="EMBL" id="JBEPTQ010000002">
    <property type="protein sequence ID" value="MET4721954.1"/>
    <property type="molecule type" value="Genomic_DNA"/>
</dbReference>
<comment type="caution">
    <text evidence="1">The sequence shown here is derived from an EMBL/GenBank/DDBJ whole genome shotgun (WGS) entry which is preliminary data.</text>
</comment>
<organism evidence="1 2">
    <name type="scientific">Bradyrhizobium japonicum</name>
    <dbReference type="NCBI Taxonomy" id="375"/>
    <lineage>
        <taxon>Bacteria</taxon>
        <taxon>Pseudomonadati</taxon>
        <taxon>Pseudomonadota</taxon>
        <taxon>Alphaproteobacteria</taxon>
        <taxon>Hyphomicrobiales</taxon>
        <taxon>Nitrobacteraceae</taxon>
        <taxon>Bradyrhizobium</taxon>
    </lineage>
</organism>
<protein>
    <submittedName>
        <fullName evidence="1">Uncharacterized protein</fullName>
    </submittedName>
</protein>
<dbReference type="Proteomes" id="UP001549291">
    <property type="component" value="Unassembled WGS sequence"/>
</dbReference>
<evidence type="ECO:0000313" key="2">
    <source>
        <dbReference type="Proteomes" id="UP001549291"/>
    </source>
</evidence>
<reference evidence="1 2" key="1">
    <citation type="submission" date="2024-06" db="EMBL/GenBank/DDBJ databases">
        <title>Genomic Encyclopedia of Type Strains, Phase V (KMG-V): Genome sequencing to study the core and pangenomes of soil and plant-associated prokaryotes.</title>
        <authorList>
            <person name="Whitman W."/>
        </authorList>
    </citation>
    <scope>NUCLEOTIDE SEQUENCE [LARGE SCALE GENOMIC DNA]</scope>
    <source>
        <strain evidence="1 2">USDA 160</strain>
    </source>
</reference>
<dbReference type="RefSeq" id="WP_232707529.1">
    <property type="nucleotide sequence ID" value="NZ_CP126010.1"/>
</dbReference>
<evidence type="ECO:0000313" key="1">
    <source>
        <dbReference type="EMBL" id="MET4721954.1"/>
    </source>
</evidence>
<sequence length="83" mass="9616">MPGFENLWFNRAGVMRQDADELTSKALRQAGWKHTSQTPGSRWMWQKEIDGCVYSVSQGEAERLQELADRKAYFQQHPDELGD</sequence>
<name>A0ABV2RYH8_BRAJP</name>
<keyword evidence="2" id="KW-1185">Reference proteome</keyword>
<gene>
    <name evidence="1" type="ORF">ABIF63_006060</name>
</gene>
<proteinExistence type="predicted"/>
<accession>A0ABV2RYH8</accession>